<dbReference type="SUPFAM" id="SSF54631">
    <property type="entry name" value="CBS-domain pair"/>
    <property type="match status" value="1"/>
</dbReference>
<dbReference type="Pfam" id="PF00571">
    <property type="entry name" value="CBS"/>
    <property type="match status" value="2"/>
</dbReference>
<dbReference type="PANTHER" id="PTHR43080">
    <property type="entry name" value="CBS DOMAIN-CONTAINING PROTEIN CBSX3, MITOCHONDRIAL"/>
    <property type="match status" value="1"/>
</dbReference>
<accession>A0A1F5PH88</accession>
<dbReference type="SMART" id="SM00116">
    <property type="entry name" value="CBS"/>
    <property type="match status" value="2"/>
</dbReference>
<evidence type="ECO:0000313" key="5">
    <source>
        <dbReference type="Proteomes" id="UP000178377"/>
    </source>
</evidence>
<sequence>MTTAADLMTKAVITCSPTASIREAARLMYLNGLSGLPVLSSDGTLVGFVSELDLIRTEERIHAPVNFSLLGTLLYFDNPLNGDEIEKQIKILTAMTVERLMSKPAITISSDAPIENIVELFIHKHKKTVPVVDGGKLVGIISRADVVKLLAGERELTQNPWRNLMQKQ</sequence>
<name>A0A1F5PH88_9BACT</name>
<evidence type="ECO:0000256" key="2">
    <source>
        <dbReference type="PROSITE-ProRule" id="PRU00703"/>
    </source>
</evidence>
<comment type="caution">
    <text evidence="4">The sequence shown here is derived from an EMBL/GenBank/DDBJ whole genome shotgun (WGS) entry which is preliminary data.</text>
</comment>
<dbReference type="EMBL" id="MFEO01000026">
    <property type="protein sequence ID" value="OGE89184.1"/>
    <property type="molecule type" value="Genomic_DNA"/>
</dbReference>
<gene>
    <name evidence="4" type="ORF">A2722_00405</name>
</gene>
<reference evidence="4 5" key="1">
    <citation type="journal article" date="2016" name="Nat. Commun.">
        <title>Thousands of microbial genomes shed light on interconnected biogeochemical processes in an aquifer system.</title>
        <authorList>
            <person name="Anantharaman K."/>
            <person name="Brown C.T."/>
            <person name="Hug L.A."/>
            <person name="Sharon I."/>
            <person name="Castelle C.J."/>
            <person name="Probst A.J."/>
            <person name="Thomas B.C."/>
            <person name="Singh A."/>
            <person name="Wilkins M.J."/>
            <person name="Karaoz U."/>
            <person name="Brodie E.L."/>
            <person name="Williams K.H."/>
            <person name="Hubbard S.S."/>
            <person name="Banfield J.F."/>
        </authorList>
    </citation>
    <scope>NUCLEOTIDE SEQUENCE [LARGE SCALE GENOMIC DNA]</scope>
</reference>
<dbReference type="CDD" id="cd04586">
    <property type="entry name" value="CBS_pair_BON_assoc"/>
    <property type="match status" value="1"/>
</dbReference>
<feature type="domain" description="CBS" evidence="3">
    <location>
        <begin position="8"/>
        <end position="65"/>
    </location>
</feature>
<proteinExistence type="predicted"/>
<evidence type="ECO:0000259" key="3">
    <source>
        <dbReference type="PROSITE" id="PS51371"/>
    </source>
</evidence>
<dbReference type="STRING" id="1817828.A2722_00405"/>
<dbReference type="InterPro" id="IPR000644">
    <property type="entry name" value="CBS_dom"/>
</dbReference>
<dbReference type="InterPro" id="IPR046342">
    <property type="entry name" value="CBS_dom_sf"/>
</dbReference>
<dbReference type="AlphaFoldDB" id="A0A1F5PH88"/>
<dbReference type="PROSITE" id="PS51371">
    <property type="entry name" value="CBS"/>
    <property type="match status" value="2"/>
</dbReference>
<organism evidence="4 5">
    <name type="scientific">Candidatus Doudnabacteria bacterium RIFCSPHIGHO2_01_FULL_50_11</name>
    <dbReference type="NCBI Taxonomy" id="1817828"/>
    <lineage>
        <taxon>Bacteria</taxon>
        <taxon>Candidatus Doudnaibacteriota</taxon>
    </lineage>
</organism>
<keyword evidence="1 2" id="KW-0129">CBS domain</keyword>
<dbReference type="Gene3D" id="3.10.580.10">
    <property type="entry name" value="CBS-domain"/>
    <property type="match status" value="1"/>
</dbReference>
<protein>
    <recommendedName>
        <fullName evidence="3">CBS domain-containing protein</fullName>
    </recommendedName>
</protein>
<dbReference type="PANTHER" id="PTHR43080:SF26">
    <property type="entry name" value="REGULATORY PROTEIN"/>
    <property type="match status" value="1"/>
</dbReference>
<evidence type="ECO:0000256" key="1">
    <source>
        <dbReference type="ARBA" id="ARBA00023122"/>
    </source>
</evidence>
<dbReference type="Proteomes" id="UP000178377">
    <property type="component" value="Unassembled WGS sequence"/>
</dbReference>
<dbReference type="InterPro" id="IPR051257">
    <property type="entry name" value="Diverse_CBS-Domain"/>
</dbReference>
<evidence type="ECO:0000313" key="4">
    <source>
        <dbReference type="EMBL" id="OGE89184.1"/>
    </source>
</evidence>
<feature type="domain" description="CBS" evidence="3">
    <location>
        <begin position="101"/>
        <end position="156"/>
    </location>
</feature>